<dbReference type="PROSITE" id="PS50082">
    <property type="entry name" value="WD_REPEATS_2"/>
    <property type="match status" value="1"/>
</dbReference>
<evidence type="ECO:0000256" key="2">
    <source>
        <dbReference type="ARBA" id="ARBA00022737"/>
    </source>
</evidence>
<dbReference type="PROSITE" id="PS00678">
    <property type="entry name" value="WD_REPEATS_1"/>
    <property type="match status" value="1"/>
</dbReference>
<protein>
    <submittedName>
        <fullName evidence="5">WD40-repeat-containing domain protein</fullName>
    </submittedName>
</protein>
<feature type="compositionally biased region" description="Low complexity" evidence="4">
    <location>
        <begin position="268"/>
        <end position="278"/>
    </location>
</feature>
<dbReference type="EMBL" id="JARKIF010000005">
    <property type="protein sequence ID" value="KAJ7638665.1"/>
    <property type="molecule type" value="Genomic_DNA"/>
</dbReference>
<dbReference type="PANTHER" id="PTHR47232:SF1">
    <property type="entry name" value="TRANSDUCIN FAMILY PROTEIN _ WD-40 REPEAT FAMILY PROTEIN"/>
    <property type="match status" value="1"/>
</dbReference>
<dbReference type="Gene3D" id="2.130.10.10">
    <property type="entry name" value="YVTN repeat-like/Quinoprotein amine dehydrogenase"/>
    <property type="match status" value="1"/>
</dbReference>
<reference evidence="5" key="1">
    <citation type="submission" date="2023-03" db="EMBL/GenBank/DDBJ databases">
        <title>Massive genome expansion in bonnet fungi (Mycena s.s.) driven by repeated elements and novel gene families across ecological guilds.</title>
        <authorList>
            <consortium name="Lawrence Berkeley National Laboratory"/>
            <person name="Harder C.B."/>
            <person name="Miyauchi S."/>
            <person name="Viragh M."/>
            <person name="Kuo A."/>
            <person name="Thoen E."/>
            <person name="Andreopoulos B."/>
            <person name="Lu D."/>
            <person name="Skrede I."/>
            <person name="Drula E."/>
            <person name="Henrissat B."/>
            <person name="Morin E."/>
            <person name="Kohler A."/>
            <person name="Barry K."/>
            <person name="LaButti K."/>
            <person name="Morin E."/>
            <person name="Salamov A."/>
            <person name="Lipzen A."/>
            <person name="Mereny Z."/>
            <person name="Hegedus B."/>
            <person name="Baldrian P."/>
            <person name="Stursova M."/>
            <person name="Weitz H."/>
            <person name="Taylor A."/>
            <person name="Grigoriev I.V."/>
            <person name="Nagy L.G."/>
            <person name="Martin F."/>
            <person name="Kauserud H."/>
        </authorList>
    </citation>
    <scope>NUCLEOTIDE SEQUENCE</scope>
    <source>
        <strain evidence="5">9284</strain>
    </source>
</reference>
<dbReference type="SMART" id="SM00320">
    <property type="entry name" value="WD40"/>
    <property type="match status" value="3"/>
</dbReference>
<evidence type="ECO:0000313" key="5">
    <source>
        <dbReference type="EMBL" id="KAJ7638665.1"/>
    </source>
</evidence>
<dbReference type="SUPFAM" id="SSF50978">
    <property type="entry name" value="WD40 repeat-like"/>
    <property type="match status" value="1"/>
</dbReference>
<evidence type="ECO:0000256" key="4">
    <source>
        <dbReference type="SAM" id="MobiDB-lite"/>
    </source>
</evidence>
<feature type="compositionally biased region" description="Low complexity" evidence="4">
    <location>
        <begin position="24"/>
        <end position="43"/>
    </location>
</feature>
<keyword evidence="1 3" id="KW-0853">WD repeat</keyword>
<keyword evidence="2" id="KW-0677">Repeat</keyword>
<gene>
    <name evidence="5" type="ORF">FB45DRAFT_903492</name>
</gene>
<dbReference type="PANTHER" id="PTHR47232">
    <property type="entry name" value="TRANSDUCIN FAMILY PROTEIN / WD-40 REPEAT FAMILY PROTEIN"/>
    <property type="match status" value="1"/>
</dbReference>
<dbReference type="Proteomes" id="UP001221142">
    <property type="component" value="Unassembled WGS sequence"/>
</dbReference>
<comment type="caution">
    <text evidence="5">The sequence shown here is derived from an EMBL/GenBank/DDBJ whole genome shotgun (WGS) entry which is preliminary data.</text>
</comment>
<evidence type="ECO:0000256" key="1">
    <source>
        <dbReference type="ARBA" id="ARBA00022574"/>
    </source>
</evidence>
<dbReference type="InterPro" id="IPR019775">
    <property type="entry name" value="WD40_repeat_CS"/>
</dbReference>
<proteinExistence type="predicted"/>
<accession>A0AAD7C684</accession>
<feature type="region of interest" description="Disordered" evidence="4">
    <location>
        <begin position="188"/>
        <end position="228"/>
    </location>
</feature>
<keyword evidence="6" id="KW-1185">Reference proteome</keyword>
<dbReference type="InterPro" id="IPR036322">
    <property type="entry name" value="WD40_repeat_dom_sf"/>
</dbReference>
<name>A0AAD7C684_9AGAR</name>
<feature type="compositionally biased region" description="Basic and acidic residues" evidence="4">
    <location>
        <begin position="63"/>
        <end position="73"/>
    </location>
</feature>
<feature type="repeat" description="WD" evidence="3">
    <location>
        <begin position="543"/>
        <end position="585"/>
    </location>
</feature>
<feature type="region of interest" description="Disordered" evidence="4">
    <location>
        <begin position="1"/>
        <end position="73"/>
    </location>
</feature>
<evidence type="ECO:0000313" key="6">
    <source>
        <dbReference type="Proteomes" id="UP001221142"/>
    </source>
</evidence>
<dbReference type="InterPro" id="IPR015943">
    <property type="entry name" value="WD40/YVTN_repeat-like_dom_sf"/>
</dbReference>
<feature type="region of interest" description="Disordered" evidence="4">
    <location>
        <begin position="266"/>
        <end position="304"/>
    </location>
</feature>
<feature type="region of interest" description="Disordered" evidence="4">
    <location>
        <begin position="319"/>
        <end position="383"/>
    </location>
</feature>
<sequence length="710" mass="78461">MPEDAQPNDFRGRQAHKINVQTTRPNAPRARNARNSSSSSARPSLKRRSDRSLPSSPAKRRKIETGKRPEIREEFSKLFPPECRKNQPDRHRERREFIAREIAHLQQARPGLTITHRIHDANSVFFYVLEPDLLHTSLAPIQAQQLDEPSVESPPQDTPLYSIISTIAGPPRVFKSGSITLKFSREDPSKPILITPPSNPNPVAQSSLGKRKSPLADARAQTSRRRISTSPIETVQQRTAVSRSPMVSQVKDLSPVAELLFGKQGLPTKASSSTASTSRLRKSTSPNEVVTVPRSSVVSEMDLDDDELPPVAELLFGKQGLPPSKAASPADNLAKSRSPLPQTQAPMIVDRPSPPRTKEKDAASTPSVSESIDLSLSDTDEPPIQVYNCQSDGDELRIPTRQQHDKLRRFLYSPGSSTSFVVSAHGLLEGIDVAARKNWLISQDSGREAIVDDACLVDAGNLSIPVVGYSRDEQQLSLMKIDGDGVVSAIDLKRPWNSKKKGGVSAVAPMMQPLSFASGGYDHVVHFWRLGDDLSSASAQHLNIKHNSQVQSLLAIHDSSHKLLSAGADCSVHFWDLGSERVVHTLRPSSSVYHVHPTSSPFCTLLEVAHRELQFEIRDHRTVPASPVQRFGYACPQFRFHGRYMKGTTLSNCFASGDRAGNVRLWDLRNTKTPRSEFECFPGQKMAHVVSHSSQLFACSQNNQIRFVKL</sequence>
<feature type="compositionally biased region" description="Polar residues" evidence="4">
    <location>
        <begin position="364"/>
        <end position="377"/>
    </location>
</feature>
<dbReference type="InterPro" id="IPR001680">
    <property type="entry name" value="WD40_rpt"/>
</dbReference>
<evidence type="ECO:0000256" key="3">
    <source>
        <dbReference type="PROSITE-ProRule" id="PRU00221"/>
    </source>
</evidence>
<organism evidence="5 6">
    <name type="scientific">Roridomyces roridus</name>
    <dbReference type="NCBI Taxonomy" id="1738132"/>
    <lineage>
        <taxon>Eukaryota</taxon>
        <taxon>Fungi</taxon>
        <taxon>Dikarya</taxon>
        <taxon>Basidiomycota</taxon>
        <taxon>Agaricomycotina</taxon>
        <taxon>Agaricomycetes</taxon>
        <taxon>Agaricomycetidae</taxon>
        <taxon>Agaricales</taxon>
        <taxon>Marasmiineae</taxon>
        <taxon>Mycenaceae</taxon>
        <taxon>Roridomyces</taxon>
    </lineage>
</organism>
<dbReference type="AlphaFoldDB" id="A0AAD7C684"/>